<dbReference type="PROSITE" id="PS50005">
    <property type="entry name" value="TPR"/>
    <property type="match status" value="3"/>
</dbReference>
<organism evidence="7 8">
    <name type="scientific">Adineta ricciae</name>
    <name type="common">Rotifer</name>
    <dbReference type="NCBI Taxonomy" id="249248"/>
    <lineage>
        <taxon>Eukaryota</taxon>
        <taxon>Metazoa</taxon>
        <taxon>Spiralia</taxon>
        <taxon>Gnathifera</taxon>
        <taxon>Rotifera</taxon>
        <taxon>Eurotatoria</taxon>
        <taxon>Bdelloidea</taxon>
        <taxon>Adinetida</taxon>
        <taxon>Adinetidae</taxon>
        <taxon>Adineta</taxon>
    </lineage>
</organism>
<dbReference type="GO" id="GO:0042981">
    <property type="term" value="P:regulation of apoptotic process"/>
    <property type="evidence" value="ECO:0007669"/>
    <property type="project" value="InterPro"/>
</dbReference>
<dbReference type="InterPro" id="IPR001875">
    <property type="entry name" value="DED_dom"/>
</dbReference>
<keyword evidence="5" id="KW-0812">Transmembrane</keyword>
<keyword evidence="2 3" id="KW-0802">TPR repeat</keyword>
<dbReference type="SMART" id="SM00028">
    <property type="entry name" value="TPR"/>
    <property type="match status" value="4"/>
</dbReference>
<evidence type="ECO:0000313" key="7">
    <source>
        <dbReference type="EMBL" id="CAF1665610.1"/>
    </source>
</evidence>
<evidence type="ECO:0000256" key="2">
    <source>
        <dbReference type="ARBA" id="ARBA00022803"/>
    </source>
</evidence>
<feature type="transmembrane region" description="Helical" evidence="5">
    <location>
        <begin position="197"/>
        <end position="217"/>
    </location>
</feature>
<keyword evidence="8" id="KW-1185">Reference proteome</keyword>
<feature type="region of interest" description="Disordered" evidence="4">
    <location>
        <begin position="141"/>
        <end position="162"/>
    </location>
</feature>
<evidence type="ECO:0000256" key="4">
    <source>
        <dbReference type="SAM" id="MobiDB-lite"/>
    </source>
</evidence>
<evidence type="ECO:0000313" key="8">
    <source>
        <dbReference type="Proteomes" id="UP000663828"/>
    </source>
</evidence>
<dbReference type="PROSITE" id="PS50168">
    <property type="entry name" value="DED"/>
    <property type="match status" value="1"/>
</dbReference>
<dbReference type="SUPFAM" id="SSF48452">
    <property type="entry name" value="TPR-like"/>
    <property type="match status" value="1"/>
</dbReference>
<evidence type="ECO:0000256" key="5">
    <source>
        <dbReference type="SAM" id="Phobius"/>
    </source>
</evidence>
<dbReference type="PROSITE" id="PS50293">
    <property type="entry name" value="TPR_REGION"/>
    <property type="match status" value="1"/>
</dbReference>
<dbReference type="Pfam" id="PF13424">
    <property type="entry name" value="TPR_12"/>
    <property type="match status" value="2"/>
</dbReference>
<keyword evidence="1" id="KW-0677">Repeat</keyword>
<dbReference type="Proteomes" id="UP000663828">
    <property type="component" value="Unassembled WGS sequence"/>
</dbReference>
<dbReference type="InterPro" id="IPR011029">
    <property type="entry name" value="DEATH-like_dom_sf"/>
</dbReference>
<name>A0A816FTL5_ADIRI</name>
<feature type="repeat" description="TPR" evidence="3">
    <location>
        <begin position="271"/>
        <end position="304"/>
    </location>
</feature>
<accession>A0A816FTL5</accession>
<sequence length="394" mass="45072">SAFVSATSFAPMTASFEFRAVLINIQDLLSNTDRERLNFLLGEDVPKTLREDASVGGSFRILEHLFQKTMITNQDCDYLIEAFMNIHCHDAAKRLKEYQRKQSKRNQRNISIQEILWQDNDEDEDEDDKIAYTKQTLDSPKFQTDMESLSPSPNVSIDSEPQRNSLLSAHNQTKNDVDQSRSKGRAFKISHKIRQRIVISIIILSVLSLPLVIILSMKYNERTSKLKEVVKFTQAGLRYYSSANYSEALRNFKQASDMQSKILSPTHSDLATTFNNIGVVYYDRGESSNALDYHNKALRIQQKSLSQTHPDIGTTHNHIGSAYLQKCDYSRGLKEYNEALQIQKRSLPTIHPDLAITYNNIGSTHLKLGEYQRAIENYKLALDIQEKSLNQTHS</sequence>
<feature type="repeat" description="TPR" evidence="3">
    <location>
        <begin position="313"/>
        <end position="346"/>
    </location>
</feature>
<evidence type="ECO:0000259" key="6">
    <source>
        <dbReference type="PROSITE" id="PS50168"/>
    </source>
</evidence>
<feature type="domain" description="DED" evidence="6">
    <location>
        <begin position="17"/>
        <end position="97"/>
    </location>
</feature>
<dbReference type="PANTHER" id="PTHR45641">
    <property type="entry name" value="TETRATRICOPEPTIDE REPEAT PROTEIN (AFU_ORTHOLOGUE AFUA_6G03870)"/>
    <property type="match status" value="1"/>
</dbReference>
<protein>
    <recommendedName>
        <fullName evidence="6">DED domain-containing protein</fullName>
    </recommendedName>
</protein>
<keyword evidence="5" id="KW-1133">Transmembrane helix</keyword>
<gene>
    <name evidence="7" type="ORF">XAT740_LOCUS57710</name>
</gene>
<dbReference type="InterPro" id="IPR019734">
    <property type="entry name" value="TPR_rpt"/>
</dbReference>
<dbReference type="EMBL" id="CAJNOR010012090">
    <property type="protein sequence ID" value="CAF1665610.1"/>
    <property type="molecule type" value="Genomic_DNA"/>
</dbReference>
<evidence type="ECO:0000256" key="3">
    <source>
        <dbReference type="PROSITE-ProRule" id="PRU00339"/>
    </source>
</evidence>
<dbReference type="InterPro" id="IPR011990">
    <property type="entry name" value="TPR-like_helical_dom_sf"/>
</dbReference>
<evidence type="ECO:0000256" key="1">
    <source>
        <dbReference type="ARBA" id="ARBA00022737"/>
    </source>
</evidence>
<comment type="caution">
    <text evidence="7">The sequence shown here is derived from an EMBL/GenBank/DDBJ whole genome shotgun (WGS) entry which is preliminary data.</text>
</comment>
<proteinExistence type="predicted"/>
<dbReference type="AlphaFoldDB" id="A0A816FTL5"/>
<feature type="non-terminal residue" evidence="7">
    <location>
        <position position="394"/>
    </location>
</feature>
<feature type="non-terminal residue" evidence="7">
    <location>
        <position position="1"/>
    </location>
</feature>
<keyword evidence="5" id="KW-0472">Membrane</keyword>
<dbReference type="Gene3D" id="1.10.533.10">
    <property type="entry name" value="Death Domain, Fas"/>
    <property type="match status" value="1"/>
</dbReference>
<reference evidence="7" key="1">
    <citation type="submission" date="2021-02" db="EMBL/GenBank/DDBJ databases">
        <authorList>
            <person name="Nowell W R."/>
        </authorList>
    </citation>
    <scope>NUCLEOTIDE SEQUENCE</scope>
</reference>
<dbReference type="Gene3D" id="1.25.40.10">
    <property type="entry name" value="Tetratricopeptide repeat domain"/>
    <property type="match status" value="1"/>
</dbReference>
<dbReference type="Pfam" id="PF01335">
    <property type="entry name" value="DED"/>
    <property type="match status" value="1"/>
</dbReference>
<dbReference type="SUPFAM" id="SSF47986">
    <property type="entry name" value="DEATH domain"/>
    <property type="match status" value="1"/>
</dbReference>
<feature type="repeat" description="TPR" evidence="3">
    <location>
        <begin position="355"/>
        <end position="388"/>
    </location>
</feature>
<dbReference type="PANTHER" id="PTHR45641:SF19">
    <property type="entry name" value="NEPHROCYSTIN-3"/>
    <property type="match status" value="1"/>
</dbReference>